<sequence>MSDAAVSLEITPPMSQPMRVIDTFVAPSKTFEDILKSANCWLPLVLMAVLTFAWTATIDKTIGFDTVMQVQMAKNPERAAQLQSLPADQRAAQIEMGVKLTRTITYCSFIIVIVFMLIEALLLWAAFNFGLGAKTTFPQVFAVVSFAGLPRALTWVLSMILMAAGVGGDNFDVQNPVGTNLGYYLSEAPKWMQAGGKFFDVLGLWSLGLLILGMAIISKKKVSSSAMIIGGIWVIGLLLTAGITAAMS</sequence>
<evidence type="ECO:0000256" key="3">
    <source>
        <dbReference type="ARBA" id="ARBA00022989"/>
    </source>
</evidence>
<feature type="transmembrane region" description="Helical" evidence="5">
    <location>
        <begin position="139"/>
        <end position="166"/>
    </location>
</feature>
<dbReference type="RefSeq" id="WP_103933995.1">
    <property type="nucleotide sequence ID" value="NZ_FNVA01000005.1"/>
</dbReference>
<feature type="transmembrane region" description="Helical" evidence="5">
    <location>
        <begin position="103"/>
        <end position="127"/>
    </location>
</feature>
<organism evidence="7 8">
    <name type="scientific">Bryocella elongata</name>
    <dbReference type="NCBI Taxonomy" id="863522"/>
    <lineage>
        <taxon>Bacteria</taxon>
        <taxon>Pseudomonadati</taxon>
        <taxon>Acidobacteriota</taxon>
        <taxon>Terriglobia</taxon>
        <taxon>Terriglobales</taxon>
        <taxon>Acidobacteriaceae</taxon>
        <taxon>Bryocella</taxon>
    </lineage>
</organism>
<reference evidence="7 8" key="1">
    <citation type="submission" date="2016-10" db="EMBL/GenBank/DDBJ databases">
        <authorList>
            <person name="de Groot N.N."/>
        </authorList>
    </citation>
    <scope>NUCLEOTIDE SEQUENCE [LARGE SCALE GENOMIC DNA]</scope>
    <source>
        <strain evidence="7 8">DSM 22489</strain>
    </source>
</reference>
<evidence type="ECO:0000256" key="2">
    <source>
        <dbReference type="ARBA" id="ARBA00022692"/>
    </source>
</evidence>
<feature type="transmembrane region" description="Helical" evidence="5">
    <location>
        <begin position="198"/>
        <end position="217"/>
    </location>
</feature>
<feature type="transmembrane region" description="Helical" evidence="5">
    <location>
        <begin position="226"/>
        <end position="247"/>
    </location>
</feature>
<dbReference type="EMBL" id="FNVA01000005">
    <property type="protein sequence ID" value="SEG47516.1"/>
    <property type="molecule type" value="Genomic_DNA"/>
</dbReference>
<dbReference type="Proteomes" id="UP000236728">
    <property type="component" value="Unassembled WGS sequence"/>
</dbReference>
<dbReference type="InterPro" id="IPR006977">
    <property type="entry name" value="Yip1_dom"/>
</dbReference>
<evidence type="ECO:0000313" key="7">
    <source>
        <dbReference type="EMBL" id="SEG47516.1"/>
    </source>
</evidence>
<keyword evidence="8" id="KW-1185">Reference proteome</keyword>
<dbReference type="GO" id="GO:0016020">
    <property type="term" value="C:membrane"/>
    <property type="evidence" value="ECO:0007669"/>
    <property type="project" value="UniProtKB-SubCell"/>
</dbReference>
<feature type="domain" description="Yip1" evidence="6">
    <location>
        <begin position="22"/>
        <end position="242"/>
    </location>
</feature>
<evidence type="ECO:0000313" key="8">
    <source>
        <dbReference type="Proteomes" id="UP000236728"/>
    </source>
</evidence>
<proteinExistence type="predicted"/>
<name>A0A1H6AID7_9BACT</name>
<keyword evidence="4 5" id="KW-0472">Membrane</keyword>
<gene>
    <name evidence="7" type="ORF">SAMN05421819_3132</name>
</gene>
<dbReference type="OrthoDB" id="114902at2"/>
<comment type="subcellular location">
    <subcellularLocation>
        <location evidence="1">Membrane</location>
        <topology evidence="1">Multi-pass membrane protein</topology>
    </subcellularLocation>
</comment>
<evidence type="ECO:0000256" key="4">
    <source>
        <dbReference type="ARBA" id="ARBA00023136"/>
    </source>
</evidence>
<keyword evidence="3 5" id="KW-1133">Transmembrane helix</keyword>
<evidence type="ECO:0000256" key="1">
    <source>
        <dbReference type="ARBA" id="ARBA00004141"/>
    </source>
</evidence>
<evidence type="ECO:0000259" key="6">
    <source>
        <dbReference type="Pfam" id="PF04893"/>
    </source>
</evidence>
<protein>
    <submittedName>
        <fullName evidence="7">Yip1 domain-containing protein</fullName>
    </submittedName>
</protein>
<feature type="transmembrane region" description="Helical" evidence="5">
    <location>
        <begin position="38"/>
        <end position="58"/>
    </location>
</feature>
<accession>A0A1H6AID7</accession>
<dbReference type="Pfam" id="PF04893">
    <property type="entry name" value="Yip1"/>
    <property type="match status" value="1"/>
</dbReference>
<evidence type="ECO:0000256" key="5">
    <source>
        <dbReference type="SAM" id="Phobius"/>
    </source>
</evidence>
<keyword evidence="2 5" id="KW-0812">Transmembrane</keyword>
<dbReference type="AlphaFoldDB" id="A0A1H6AID7"/>